<dbReference type="EMBL" id="AGNK02006160">
    <property type="status" value="NOT_ANNOTATED_CDS"/>
    <property type="molecule type" value="Genomic_DNA"/>
</dbReference>
<reference evidence="2" key="3">
    <citation type="submission" date="2018-08" db="UniProtKB">
        <authorList>
            <consortium name="EnsemblPlants"/>
        </authorList>
    </citation>
    <scope>IDENTIFICATION</scope>
    <source>
        <strain evidence="2">Yugu1</strain>
    </source>
</reference>
<dbReference type="EnsemblPlants" id="KQK93070">
    <property type="protein sequence ID" value="KQK93070"/>
    <property type="gene ID" value="SETIT_038316mg"/>
</dbReference>
<dbReference type="STRING" id="4555.K4AHF9"/>
<dbReference type="InterPro" id="IPR037239">
    <property type="entry name" value="OSBP_sf"/>
</dbReference>
<keyword evidence="3" id="KW-1185">Reference proteome</keyword>
<protein>
    <submittedName>
        <fullName evidence="1 2">Uncharacterized protein</fullName>
    </submittedName>
</protein>
<dbReference type="EMBL" id="CM003536">
    <property type="protein sequence ID" value="RCV47015.1"/>
    <property type="molecule type" value="Genomic_DNA"/>
</dbReference>
<dbReference type="Pfam" id="PF01237">
    <property type="entry name" value="Oxysterol_BP"/>
    <property type="match status" value="1"/>
</dbReference>
<dbReference type="Gramene" id="KQK93070">
    <property type="protein sequence ID" value="KQK93070"/>
    <property type="gene ID" value="SETIT_038316mg"/>
</dbReference>
<reference evidence="1" key="2">
    <citation type="submission" date="2015-07" db="EMBL/GenBank/DDBJ databases">
        <authorList>
            <person name="Noorani M."/>
        </authorList>
    </citation>
    <scope>NUCLEOTIDE SEQUENCE</scope>
    <source>
        <strain evidence="1">Yugu1</strain>
    </source>
</reference>
<dbReference type="OrthoDB" id="14833at2759"/>
<evidence type="ECO:0000313" key="1">
    <source>
        <dbReference type="EMBL" id="RCV47015.1"/>
    </source>
</evidence>
<organism evidence="2 3">
    <name type="scientific">Setaria italica</name>
    <name type="common">Foxtail millet</name>
    <name type="synonym">Panicum italicum</name>
    <dbReference type="NCBI Taxonomy" id="4555"/>
    <lineage>
        <taxon>Eukaryota</taxon>
        <taxon>Viridiplantae</taxon>
        <taxon>Streptophyta</taxon>
        <taxon>Embryophyta</taxon>
        <taxon>Tracheophyta</taxon>
        <taxon>Spermatophyta</taxon>
        <taxon>Magnoliopsida</taxon>
        <taxon>Liliopsida</taxon>
        <taxon>Poales</taxon>
        <taxon>Poaceae</taxon>
        <taxon>PACMAD clade</taxon>
        <taxon>Panicoideae</taxon>
        <taxon>Panicodae</taxon>
        <taxon>Paniceae</taxon>
        <taxon>Cenchrinae</taxon>
        <taxon>Setaria</taxon>
    </lineage>
</organism>
<dbReference type="HOGENOM" id="CLU_2594363_0_0_1"/>
<dbReference type="SUPFAM" id="SSF144000">
    <property type="entry name" value="Oxysterol-binding protein-like"/>
    <property type="match status" value="1"/>
</dbReference>
<accession>K4AHF9</accession>
<reference evidence="1 3" key="1">
    <citation type="journal article" date="2012" name="Nat. Biotechnol.">
        <title>Reference genome sequence of the model plant Setaria.</title>
        <authorList>
            <person name="Bennetzen J.L."/>
            <person name="Schmutz J."/>
            <person name="Wang H."/>
            <person name="Percifield R."/>
            <person name="Hawkins J."/>
            <person name="Pontaroli A.C."/>
            <person name="Estep M."/>
            <person name="Feng L."/>
            <person name="Vaughn J.N."/>
            <person name="Grimwood J."/>
            <person name="Jenkins J."/>
            <person name="Barry K."/>
            <person name="Lindquist E."/>
            <person name="Hellsten U."/>
            <person name="Deshpande S."/>
            <person name="Wang X."/>
            <person name="Wu X."/>
            <person name="Mitros T."/>
            <person name="Triplett J."/>
            <person name="Yang X."/>
            <person name="Ye C.Y."/>
            <person name="Mauro-Herrera M."/>
            <person name="Wang L."/>
            <person name="Li P."/>
            <person name="Sharma M."/>
            <person name="Sharma R."/>
            <person name="Ronald P.C."/>
            <person name="Panaud O."/>
            <person name="Kellogg E.A."/>
            <person name="Brutnell T.P."/>
            <person name="Doust A.N."/>
            <person name="Tuskan G.A."/>
            <person name="Rokhsar D."/>
            <person name="Devos K.M."/>
        </authorList>
    </citation>
    <scope>NUCLEOTIDE SEQUENCE [LARGE SCALE GENOMIC DNA]</scope>
    <source>
        <strain evidence="3">cv. Yugu1</strain>
        <strain evidence="1">Yugu1</strain>
    </source>
</reference>
<evidence type="ECO:0000313" key="3">
    <source>
        <dbReference type="Proteomes" id="UP000004995"/>
    </source>
</evidence>
<sequence>MACHCEGKCWKFWGDSNVKSKFWGQTIQLDPVGVLTLEFDGGVSGNRGYSCKLTFKQQSFLERNPRQDSLRILMVPRLQH</sequence>
<dbReference type="GO" id="GO:0008289">
    <property type="term" value="F:lipid binding"/>
    <property type="evidence" value="ECO:0007669"/>
    <property type="project" value="InterPro"/>
</dbReference>
<dbReference type="PANTHER" id="PTHR10972:SF206">
    <property type="entry name" value="OXYSTEROL-BINDING PROTEIN 1"/>
    <property type="match status" value="1"/>
</dbReference>
<dbReference type="AlphaFoldDB" id="K4AHF9"/>
<proteinExistence type="predicted"/>
<evidence type="ECO:0000313" key="2">
    <source>
        <dbReference type="EnsemblPlants" id="KQK93070"/>
    </source>
</evidence>
<gene>
    <name evidence="1" type="ORF">SETIT_9G577100v2</name>
</gene>
<name>K4AHF9_SETIT</name>
<dbReference type="InterPro" id="IPR000648">
    <property type="entry name" value="Oxysterol-bd"/>
</dbReference>
<dbReference type="Gene3D" id="2.40.160.120">
    <property type="match status" value="1"/>
</dbReference>
<dbReference type="eggNOG" id="KOG1737">
    <property type="taxonomic scope" value="Eukaryota"/>
</dbReference>
<dbReference type="Proteomes" id="UP000004995">
    <property type="component" value="Unassembled WGS sequence"/>
</dbReference>
<dbReference type="PANTHER" id="PTHR10972">
    <property type="entry name" value="OXYSTEROL-BINDING PROTEIN-RELATED"/>
    <property type="match status" value="1"/>
</dbReference>